<feature type="transmembrane region" description="Helical" evidence="1">
    <location>
        <begin position="400"/>
        <end position="419"/>
    </location>
</feature>
<proteinExistence type="predicted"/>
<protein>
    <recommendedName>
        <fullName evidence="2">O-acyltransferase WSD1 C-terminal domain-containing protein</fullName>
    </recommendedName>
</protein>
<keyword evidence="4" id="KW-1185">Reference proteome</keyword>
<dbReference type="InterPro" id="IPR045034">
    <property type="entry name" value="O-acyltransferase_WSD1-like"/>
</dbReference>
<evidence type="ECO:0000313" key="4">
    <source>
        <dbReference type="Proteomes" id="UP000198287"/>
    </source>
</evidence>
<keyword evidence="1" id="KW-0812">Transmembrane</keyword>
<name>A0A226DEE7_FOLCA</name>
<evidence type="ECO:0000313" key="3">
    <source>
        <dbReference type="EMBL" id="OXA43539.1"/>
    </source>
</evidence>
<dbReference type="Pfam" id="PF06974">
    <property type="entry name" value="WS_DGAT_C"/>
    <property type="match status" value="1"/>
</dbReference>
<keyword evidence="1" id="KW-0472">Membrane</keyword>
<dbReference type="PANTHER" id="PTHR31650">
    <property type="entry name" value="O-ACYLTRANSFERASE (WSD1-LIKE) FAMILY PROTEIN"/>
    <property type="match status" value="1"/>
</dbReference>
<dbReference type="AlphaFoldDB" id="A0A226DEE7"/>
<accession>A0A226DEE7</accession>
<feature type="domain" description="O-acyltransferase WSD1 C-terminal" evidence="2">
    <location>
        <begin position="365"/>
        <end position="510"/>
    </location>
</feature>
<evidence type="ECO:0000259" key="2">
    <source>
        <dbReference type="Pfam" id="PF06974"/>
    </source>
</evidence>
<dbReference type="Proteomes" id="UP000198287">
    <property type="component" value="Unassembled WGS sequence"/>
</dbReference>
<gene>
    <name evidence="3" type="ORF">Fcan01_21460</name>
</gene>
<evidence type="ECO:0000256" key="1">
    <source>
        <dbReference type="SAM" id="Phobius"/>
    </source>
</evidence>
<dbReference type="GO" id="GO:0005886">
    <property type="term" value="C:plasma membrane"/>
    <property type="evidence" value="ECO:0007669"/>
    <property type="project" value="TreeGrafter"/>
</dbReference>
<sequence>MERRKSIFKKLKAQFYILIFFLLFLALFPICFSICVPIYLFRFIVTMARKVFRRDLGNLINTRSAVIATDNASDNPKWNLCVWITLDGNLDFVQFRQTFLHDIVLETNSKGELVNPEYQQYYAKWLGFLFWKWEKAFDIREHMKYYFENLKGGSYLEKVTTNKELRQIIKGLTSEPFGHEKSPWEFLFIPNFREEDDHSAPAPTTESNKSVLIFRVHHGFCDGYAILWLLLKRLNKVGLERVAKPAKLPKGRGRTWRVLLNRIFSWLRAPYDFMTLMVESKDKNEWHLSQETLERPFNTAFTPRIPLKYIKEIKNGNNVSFTSVIMAALTASIRNSMIERGAKVPRKMTTAVAVPMPGHPDKLRNHFIFSFMSLPVGVSDPKKRLMKIEKNYKKLKQSSVNLFSFLMIPVFGGLFTWMIDWFSFNHFSTVLTSNFPGPAESMHFIAGGNNNKVLDINFSAGMGTGNVGVGFCMMSYAHGMRIIASADKNILPTDEAVEELNVKIEEELKVLRNLHCGNTTV</sequence>
<keyword evidence="1" id="KW-1133">Transmembrane helix</keyword>
<comment type="caution">
    <text evidence="3">The sequence shown here is derived from an EMBL/GenBank/DDBJ whole genome shotgun (WGS) entry which is preliminary data.</text>
</comment>
<dbReference type="OMA" id="HIHYHEN"/>
<dbReference type="GO" id="GO:0019432">
    <property type="term" value="P:triglyceride biosynthetic process"/>
    <property type="evidence" value="ECO:0007669"/>
    <property type="project" value="TreeGrafter"/>
</dbReference>
<dbReference type="PANTHER" id="PTHR31650:SF1">
    <property type="entry name" value="WAX ESTER SYNTHASE_DIACYLGLYCEROL ACYLTRANSFERASE 4-RELATED"/>
    <property type="match status" value="1"/>
</dbReference>
<dbReference type="GO" id="GO:0008374">
    <property type="term" value="F:O-acyltransferase activity"/>
    <property type="evidence" value="ECO:0007669"/>
    <property type="project" value="InterPro"/>
</dbReference>
<organism evidence="3 4">
    <name type="scientific">Folsomia candida</name>
    <name type="common">Springtail</name>
    <dbReference type="NCBI Taxonomy" id="158441"/>
    <lineage>
        <taxon>Eukaryota</taxon>
        <taxon>Metazoa</taxon>
        <taxon>Ecdysozoa</taxon>
        <taxon>Arthropoda</taxon>
        <taxon>Hexapoda</taxon>
        <taxon>Collembola</taxon>
        <taxon>Entomobryomorpha</taxon>
        <taxon>Isotomoidea</taxon>
        <taxon>Isotomidae</taxon>
        <taxon>Proisotominae</taxon>
        <taxon>Folsomia</taxon>
    </lineage>
</organism>
<dbReference type="InterPro" id="IPR009721">
    <property type="entry name" value="O-acyltransferase_WSD1_C"/>
</dbReference>
<reference evidence="3 4" key="1">
    <citation type="submission" date="2015-12" db="EMBL/GenBank/DDBJ databases">
        <title>The genome of Folsomia candida.</title>
        <authorList>
            <person name="Faddeeva A."/>
            <person name="Derks M.F."/>
            <person name="Anvar Y."/>
            <person name="Smit S."/>
            <person name="Van Straalen N."/>
            <person name="Roelofs D."/>
        </authorList>
    </citation>
    <scope>NUCLEOTIDE SEQUENCE [LARGE SCALE GENOMIC DNA]</scope>
    <source>
        <strain evidence="3 4">VU population</strain>
        <tissue evidence="3">Whole body</tissue>
    </source>
</reference>
<dbReference type="EMBL" id="LNIX01000021">
    <property type="protein sequence ID" value="OXA43539.1"/>
    <property type="molecule type" value="Genomic_DNA"/>
</dbReference>
<dbReference type="OrthoDB" id="619536at2759"/>